<protein>
    <recommendedName>
        <fullName evidence="4">DUF420 domain-containing protein</fullName>
    </recommendedName>
</protein>
<evidence type="ECO:0000313" key="2">
    <source>
        <dbReference type="EMBL" id="KKW16312.1"/>
    </source>
</evidence>
<evidence type="ECO:0000313" key="3">
    <source>
        <dbReference type="Proteomes" id="UP000034120"/>
    </source>
</evidence>
<evidence type="ECO:0008006" key="4">
    <source>
        <dbReference type="Google" id="ProtNLM"/>
    </source>
</evidence>
<accession>A0A0G1YMU1</accession>
<feature type="transmembrane region" description="Helical" evidence="1">
    <location>
        <begin position="93"/>
        <end position="111"/>
    </location>
</feature>
<sequence length="149" mass="15997">MSQFLATALVLHVVLGLIALGAIHLTFMQVIRKQPPWGIVVAAAWTALLGFLLSWMTGAYYYVVHYGVAVKPRIVSGEFPWAHKIFMEAKEHVFLLIPFLAVVALFAVYALREVENPALKSAASAIIATTLVLGVLVAAAGVIVSGGVR</sequence>
<organism evidence="2 3">
    <name type="scientific">Candidatus Kaiserbacteria bacterium GW2011_GWB1_50_17</name>
    <dbReference type="NCBI Taxonomy" id="1618673"/>
    <lineage>
        <taxon>Bacteria</taxon>
        <taxon>Candidatus Kaiseribacteriota</taxon>
    </lineage>
</organism>
<keyword evidence="1" id="KW-1133">Transmembrane helix</keyword>
<feature type="transmembrane region" description="Helical" evidence="1">
    <location>
        <begin position="37"/>
        <end position="63"/>
    </location>
</feature>
<dbReference type="EMBL" id="LCQM01000041">
    <property type="protein sequence ID" value="KKW16312.1"/>
    <property type="molecule type" value="Genomic_DNA"/>
</dbReference>
<keyword evidence="1" id="KW-0472">Membrane</keyword>
<reference evidence="2 3" key="1">
    <citation type="journal article" date="2015" name="Nature">
        <title>rRNA introns, odd ribosomes, and small enigmatic genomes across a large radiation of phyla.</title>
        <authorList>
            <person name="Brown C.T."/>
            <person name="Hug L.A."/>
            <person name="Thomas B.C."/>
            <person name="Sharon I."/>
            <person name="Castelle C.J."/>
            <person name="Singh A."/>
            <person name="Wilkins M.J."/>
            <person name="Williams K.H."/>
            <person name="Banfield J.F."/>
        </authorList>
    </citation>
    <scope>NUCLEOTIDE SEQUENCE [LARGE SCALE GENOMIC DNA]</scope>
</reference>
<dbReference type="Proteomes" id="UP000034120">
    <property type="component" value="Unassembled WGS sequence"/>
</dbReference>
<dbReference type="AlphaFoldDB" id="A0A0G1YMU1"/>
<proteinExistence type="predicted"/>
<keyword evidence="1" id="KW-0812">Transmembrane</keyword>
<evidence type="ECO:0000256" key="1">
    <source>
        <dbReference type="SAM" id="Phobius"/>
    </source>
</evidence>
<gene>
    <name evidence="2" type="ORF">UY57_C0041G0004</name>
</gene>
<name>A0A0G1YMU1_9BACT</name>
<feature type="transmembrane region" description="Helical" evidence="1">
    <location>
        <begin position="123"/>
        <end position="144"/>
    </location>
</feature>
<comment type="caution">
    <text evidence="2">The sequence shown here is derived from an EMBL/GenBank/DDBJ whole genome shotgun (WGS) entry which is preliminary data.</text>
</comment>